<evidence type="ECO:0000256" key="1">
    <source>
        <dbReference type="SAM" id="MobiDB-lite"/>
    </source>
</evidence>
<feature type="region of interest" description="Disordered" evidence="1">
    <location>
        <begin position="89"/>
        <end position="129"/>
    </location>
</feature>
<proteinExistence type="predicted"/>
<organism evidence="2 3">
    <name type="scientific">Panagrolaimus davidi</name>
    <dbReference type="NCBI Taxonomy" id="227884"/>
    <lineage>
        <taxon>Eukaryota</taxon>
        <taxon>Metazoa</taxon>
        <taxon>Ecdysozoa</taxon>
        <taxon>Nematoda</taxon>
        <taxon>Chromadorea</taxon>
        <taxon>Rhabditida</taxon>
        <taxon>Tylenchina</taxon>
        <taxon>Panagrolaimomorpha</taxon>
        <taxon>Panagrolaimoidea</taxon>
        <taxon>Panagrolaimidae</taxon>
        <taxon>Panagrolaimus</taxon>
    </lineage>
</organism>
<evidence type="ECO:0000313" key="2">
    <source>
        <dbReference type="Proteomes" id="UP000887578"/>
    </source>
</evidence>
<sequence>MTLIFPSADDQDLSLVTENPEIASFDQVASDEEEEAGDDDTEIQHKSLGGMWSALKCRRYKKKCKTGVKISCTKYVHKCCKDSETRKCQMPEQDYPDYPPFTNNGGPRREHKQPQGSDYGGDDGGEEDY</sequence>
<reference evidence="3" key="1">
    <citation type="submission" date="2022-11" db="UniProtKB">
        <authorList>
            <consortium name="WormBaseParasite"/>
        </authorList>
    </citation>
    <scope>IDENTIFICATION</scope>
</reference>
<feature type="compositionally biased region" description="Acidic residues" evidence="1">
    <location>
        <begin position="29"/>
        <end position="41"/>
    </location>
</feature>
<dbReference type="WBParaSite" id="PDA_v2.g23192.t1">
    <property type="protein sequence ID" value="PDA_v2.g23192.t1"/>
    <property type="gene ID" value="PDA_v2.g23192"/>
</dbReference>
<keyword evidence="2" id="KW-1185">Reference proteome</keyword>
<evidence type="ECO:0000313" key="3">
    <source>
        <dbReference type="WBParaSite" id="PDA_v2.g23192.t1"/>
    </source>
</evidence>
<name>A0A914PXV1_9BILA</name>
<feature type="region of interest" description="Disordered" evidence="1">
    <location>
        <begin position="22"/>
        <end position="45"/>
    </location>
</feature>
<dbReference type="AlphaFoldDB" id="A0A914PXV1"/>
<dbReference type="Proteomes" id="UP000887578">
    <property type="component" value="Unplaced"/>
</dbReference>
<feature type="compositionally biased region" description="Acidic residues" evidence="1">
    <location>
        <begin position="120"/>
        <end position="129"/>
    </location>
</feature>
<accession>A0A914PXV1</accession>
<protein>
    <submittedName>
        <fullName evidence="3">Uncharacterized protein</fullName>
    </submittedName>
</protein>